<proteinExistence type="predicted"/>
<dbReference type="GO" id="GO:0000272">
    <property type="term" value="P:polysaccharide catabolic process"/>
    <property type="evidence" value="ECO:0007669"/>
    <property type="project" value="InterPro"/>
</dbReference>
<dbReference type="Gene3D" id="3.40.390.10">
    <property type="entry name" value="Collagenase (Catalytic Domain)"/>
    <property type="match status" value="1"/>
</dbReference>
<dbReference type="AlphaFoldDB" id="A0A517Q7I2"/>
<evidence type="ECO:0000313" key="1">
    <source>
        <dbReference type="EMBL" id="QDT27597.1"/>
    </source>
</evidence>
<dbReference type="InterPro" id="IPR036439">
    <property type="entry name" value="Dockerin_dom_sf"/>
</dbReference>
<dbReference type="GO" id="GO:0008237">
    <property type="term" value="F:metallopeptidase activity"/>
    <property type="evidence" value="ECO:0007669"/>
    <property type="project" value="InterPro"/>
</dbReference>
<dbReference type="InterPro" id="IPR018247">
    <property type="entry name" value="EF_Hand_1_Ca_BS"/>
</dbReference>
<name>A0A517Q7I2_9PLAN</name>
<evidence type="ECO:0008006" key="3">
    <source>
        <dbReference type="Google" id="ProtNLM"/>
    </source>
</evidence>
<organism evidence="1 2">
    <name type="scientific">Gimesia panareensis</name>
    <dbReference type="NCBI Taxonomy" id="2527978"/>
    <lineage>
        <taxon>Bacteria</taxon>
        <taxon>Pseudomonadati</taxon>
        <taxon>Planctomycetota</taxon>
        <taxon>Planctomycetia</taxon>
        <taxon>Planctomycetales</taxon>
        <taxon>Planctomycetaceae</taxon>
        <taxon>Gimesia</taxon>
    </lineage>
</organism>
<accession>A0A517Q7I2</accession>
<reference evidence="1 2" key="1">
    <citation type="submission" date="2019-03" db="EMBL/GenBank/DDBJ databases">
        <title>Deep-cultivation of Planctomycetes and their phenomic and genomic characterization uncovers novel biology.</title>
        <authorList>
            <person name="Wiegand S."/>
            <person name="Jogler M."/>
            <person name="Boedeker C."/>
            <person name="Pinto D."/>
            <person name="Vollmers J."/>
            <person name="Rivas-Marin E."/>
            <person name="Kohn T."/>
            <person name="Peeters S.H."/>
            <person name="Heuer A."/>
            <person name="Rast P."/>
            <person name="Oberbeckmann S."/>
            <person name="Bunk B."/>
            <person name="Jeske O."/>
            <person name="Meyerdierks A."/>
            <person name="Storesund J.E."/>
            <person name="Kallscheuer N."/>
            <person name="Luecker S."/>
            <person name="Lage O.M."/>
            <person name="Pohl T."/>
            <person name="Merkel B.J."/>
            <person name="Hornburger P."/>
            <person name="Mueller R.-W."/>
            <person name="Bruemmer F."/>
            <person name="Labrenz M."/>
            <person name="Spormann A.M."/>
            <person name="Op den Camp H."/>
            <person name="Overmann J."/>
            <person name="Amann R."/>
            <person name="Jetten M.S.M."/>
            <person name="Mascher T."/>
            <person name="Medema M.H."/>
            <person name="Devos D.P."/>
            <person name="Kaster A.-K."/>
            <person name="Ovreas L."/>
            <person name="Rohde M."/>
            <person name="Galperin M.Y."/>
            <person name="Jogler C."/>
        </authorList>
    </citation>
    <scope>NUCLEOTIDE SEQUENCE [LARGE SCALE GENOMIC DNA]</scope>
    <source>
        <strain evidence="1 2">Enr10</strain>
    </source>
</reference>
<keyword evidence="2" id="KW-1185">Reference proteome</keyword>
<dbReference type="SUPFAM" id="SSF55486">
    <property type="entry name" value="Metalloproteases ('zincins'), catalytic domain"/>
    <property type="match status" value="1"/>
</dbReference>
<dbReference type="RefSeq" id="WP_145450118.1">
    <property type="nucleotide sequence ID" value="NZ_CP037421.1"/>
</dbReference>
<protein>
    <recommendedName>
        <fullName evidence="3">Dockerin type I repeat protein</fullName>
    </recommendedName>
</protein>
<dbReference type="Gene3D" id="1.10.1330.10">
    <property type="entry name" value="Dockerin domain"/>
    <property type="match status" value="2"/>
</dbReference>
<dbReference type="EMBL" id="CP037421">
    <property type="protein sequence ID" value="QDT27597.1"/>
    <property type="molecule type" value="Genomic_DNA"/>
</dbReference>
<evidence type="ECO:0000313" key="2">
    <source>
        <dbReference type="Proteomes" id="UP000315647"/>
    </source>
</evidence>
<dbReference type="PROSITE" id="PS00018">
    <property type="entry name" value="EF_HAND_1"/>
    <property type="match status" value="2"/>
</dbReference>
<gene>
    <name evidence="1" type="ORF">Enr10x_29150</name>
</gene>
<dbReference type="Proteomes" id="UP000315647">
    <property type="component" value="Chromosome"/>
</dbReference>
<sequence length="563" mass="61330">MRDDVNQTFLVAYEEENTIWVGSQIDGFAGTTFDLIEDVVINENSSEQTVDLTGVDPVTEGPVVWSTWSDNPDLLPASRLAVLDEGGRPKLRFSPLAGRTGTARITVQVEDGGLDNDLATSVDNGFFGRSFVLTINAIEESLDEHVSLRVVSSPTTVAAHGEAAALPENQTWVGEWSAYWVEIWVKTENLSSAGIALVAVDLNYETEATSATEIQFGPAFTQNQSGTIDDVNGAVEQLAASTDAVDLGVNRQLLFARIKFESQEQDAVALGLEGQSLGSETPAFEVTSSLIGLGSGQGVKPLNIENTETQIWANPYDLNDDGAINFRDLIFFVSVYGTVPSESPSDDYAWVADLNQDDRVNFRDLILFVSNYGQRKGDHAKINYPDHYPEAWNQQLQVSVLPEKESGAPALTQAMADQALRDTVEEVSQELPAESQQKLTDVKIQVADLEGATVGQAVGDTIYIDVNAAGYGWFVDDTPLDHSEFQDDGQLALIALPGSDAAGLIDLWTVIRHELGHLLGYEHADAGVMEATLEPGVRKLPDWNEETDQFFASFEEEEELLSF</sequence>
<dbReference type="InterPro" id="IPR024079">
    <property type="entry name" value="MetalloPept_cat_dom_sf"/>
</dbReference>